<keyword evidence="4" id="KW-0847">Vitamin C</keyword>
<protein>
    <recommendedName>
        <fullName evidence="10">Fe2OG dioxygenase domain-containing protein</fullName>
    </recommendedName>
</protein>
<dbReference type="InterPro" id="IPR043044">
    <property type="entry name" value="TPA1/Ofd1_C"/>
</dbReference>
<evidence type="ECO:0000313" key="11">
    <source>
        <dbReference type="EMBL" id="CAD8891633.1"/>
    </source>
</evidence>
<evidence type="ECO:0000259" key="10">
    <source>
        <dbReference type="PROSITE" id="PS51471"/>
    </source>
</evidence>
<proteinExistence type="inferred from homology"/>
<dbReference type="PANTHER" id="PTHR12117:SF0">
    <property type="entry name" value="PROLYL 3-HYDROXYLASE OGFOD1"/>
    <property type="match status" value="1"/>
</dbReference>
<evidence type="ECO:0000256" key="1">
    <source>
        <dbReference type="ARBA" id="ARBA00001961"/>
    </source>
</evidence>
<dbReference type="Gene3D" id="3.60.130.20">
    <property type="entry name" value="Oxoglutarate/iron-dependent oxygenase, C-terminal degradation domain"/>
    <property type="match status" value="1"/>
</dbReference>
<dbReference type="PANTHER" id="PTHR12117">
    <property type="entry name" value="HISTONE ACETYLTRANSFERASE COMPLEX"/>
    <property type="match status" value="1"/>
</dbReference>
<keyword evidence="6" id="KW-0560">Oxidoreductase</keyword>
<dbReference type="InterPro" id="IPR019601">
    <property type="entry name" value="Oxoglutarate/Fe-dep_Oase_C"/>
</dbReference>
<accession>A0A7S1BLY5</accession>
<sequence length="594" mass="65847">MASPDKKKPRIENSVPRGDLKLPYPLHHSLYDQLQTLSSDYSKSAPFQHGHIPNSFLEEGVLENVRNEIIQNVKANFKESDLFRVYQSIDLGNLPPVSNDDTDSAAFSDEMLSLASKMPTLMSLKAALFSQEFRFFVEKLCGISPGSLTNEVDCAANCHDTGCHLLCHDDVIGTRKVSFILYLTDPEWTDSDGGMLELYESSEGEKPAAGEKNEIACGAVPAPIPVKTIPPTFNSFVWFVVKPGESFHSVQQVFGNKPRLSLQGWFHSDSIPEHSQNATLQRLKSSEKGEDTEGNYVPFKEKVGAYDIDNIVDSKDVLSESDRLLLSSFINDTYLTDDSIKTIRAQFEEDSSVQLRHFINDNVANIIYSSASLLDNKDNLGNGKSSAEYGAGINNQWHIAGPAHKQRFLEYRGTDVSSDSCGAALNNVHLNLFQSAAFARYLQLLTSLDEAQGHRGRVRRFRPGLDYTVAHYGILTKTPVLDATLCFVAGKGNQCLHDDETGEIVGSDEDALWSSGDVGGFECYIEADEESQEADAEYDAEDDTELLSVSPSNNTLSLVYRDPGTMRFIKYLSSFAPSSRWDISVEYDVTCENH</sequence>
<dbReference type="Gene3D" id="2.60.120.620">
    <property type="entry name" value="q2cbj1_9rhob like domain"/>
    <property type="match status" value="1"/>
</dbReference>
<dbReference type="GO" id="GO:0031418">
    <property type="term" value="F:L-ascorbic acid binding"/>
    <property type="evidence" value="ECO:0007669"/>
    <property type="project" value="UniProtKB-KW"/>
</dbReference>
<evidence type="ECO:0000256" key="2">
    <source>
        <dbReference type="ARBA" id="ARBA00007443"/>
    </source>
</evidence>
<dbReference type="GO" id="GO:0031543">
    <property type="term" value="F:peptidyl-proline dioxygenase activity"/>
    <property type="evidence" value="ECO:0007669"/>
    <property type="project" value="UniProtKB-ARBA"/>
</dbReference>
<evidence type="ECO:0000256" key="5">
    <source>
        <dbReference type="ARBA" id="ARBA00022964"/>
    </source>
</evidence>
<dbReference type="Pfam" id="PF13661">
    <property type="entry name" value="2OG-FeII_Oxy_4"/>
    <property type="match status" value="1"/>
</dbReference>
<dbReference type="GO" id="GO:0005506">
    <property type="term" value="F:iron ion binding"/>
    <property type="evidence" value="ECO:0007669"/>
    <property type="project" value="InterPro"/>
</dbReference>
<keyword evidence="5" id="KW-0223">Dioxygenase</keyword>
<dbReference type="SMART" id="SM00702">
    <property type="entry name" value="P4Hc"/>
    <property type="match status" value="1"/>
</dbReference>
<comment type="catalytic activity">
    <reaction evidence="8">
        <text>[ribosomal protein uS12]-L-proline + 2-oxoglutarate + O2 = [ribosomal protein uS12]-(3S)-3-hydroxy-L-proline + succinate + CO2</text>
        <dbReference type="Rhea" id="RHEA:54156"/>
        <dbReference type="Rhea" id="RHEA-COMP:13816"/>
        <dbReference type="Rhea" id="RHEA-COMP:13818"/>
        <dbReference type="ChEBI" id="CHEBI:15379"/>
        <dbReference type="ChEBI" id="CHEBI:16526"/>
        <dbReference type="ChEBI" id="CHEBI:16810"/>
        <dbReference type="ChEBI" id="CHEBI:30031"/>
        <dbReference type="ChEBI" id="CHEBI:50342"/>
        <dbReference type="ChEBI" id="CHEBI:85428"/>
    </reaction>
</comment>
<dbReference type="InterPro" id="IPR005123">
    <property type="entry name" value="Oxoglu/Fe-dep_dioxygenase_dom"/>
</dbReference>
<reference evidence="11" key="1">
    <citation type="submission" date="2021-01" db="EMBL/GenBank/DDBJ databases">
        <authorList>
            <person name="Corre E."/>
            <person name="Pelletier E."/>
            <person name="Niang G."/>
            <person name="Scheremetjew M."/>
            <person name="Finn R."/>
            <person name="Kale V."/>
            <person name="Holt S."/>
            <person name="Cochrane G."/>
            <person name="Meng A."/>
            <person name="Brown T."/>
            <person name="Cohen L."/>
        </authorList>
    </citation>
    <scope>NUCLEOTIDE SEQUENCE</scope>
    <source>
        <strain evidence="11">308</strain>
    </source>
</reference>
<dbReference type="InterPro" id="IPR006620">
    <property type="entry name" value="Pro_4_hyd_alph"/>
</dbReference>
<dbReference type="Pfam" id="PF10637">
    <property type="entry name" value="Ofd1_CTDD"/>
    <property type="match status" value="1"/>
</dbReference>
<gene>
    <name evidence="11" type="ORF">CHYS00102_LOCUS18839</name>
</gene>
<keyword evidence="7" id="KW-0408">Iron</keyword>
<comment type="similarity">
    <text evidence="2">Belongs to the TPA1 family.</text>
</comment>
<organism evidence="11">
    <name type="scientific">Corethron hystrix</name>
    <dbReference type="NCBI Taxonomy" id="216773"/>
    <lineage>
        <taxon>Eukaryota</taxon>
        <taxon>Sar</taxon>
        <taxon>Stramenopiles</taxon>
        <taxon>Ochrophyta</taxon>
        <taxon>Bacillariophyta</taxon>
        <taxon>Coscinodiscophyceae</taxon>
        <taxon>Corethrophycidae</taxon>
        <taxon>Corethrales</taxon>
        <taxon>Corethraceae</taxon>
        <taxon>Corethron</taxon>
    </lineage>
</organism>
<dbReference type="AlphaFoldDB" id="A0A7S1BLY5"/>
<evidence type="ECO:0000256" key="6">
    <source>
        <dbReference type="ARBA" id="ARBA00023002"/>
    </source>
</evidence>
<keyword evidence="3" id="KW-0479">Metal-binding</keyword>
<evidence type="ECO:0000256" key="9">
    <source>
        <dbReference type="SAM" id="MobiDB-lite"/>
    </source>
</evidence>
<feature type="domain" description="Fe2OG dioxygenase" evidence="10">
    <location>
        <begin position="148"/>
        <end position="268"/>
    </location>
</feature>
<comment type="cofactor">
    <cofactor evidence="1">
        <name>L-ascorbate</name>
        <dbReference type="ChEBI" id="CHEBI:38290"/>
    </cofactor>
</comment>
<evidence type="ECO:0000256" key="4">
    <source>
        <dbReference type="ARBA" id="ARBA00022896"/>
    </source>
</evidence>
<evidence type="ECO:0000256" key="8">
    <source>
        <dbReference type="ARBA" id="ARBA00047444"/>
    </source>
</evidence>
<dbReference type="InterPro" id="IPR051842">
    <property type="entry name" value="uS12_prolyl_hydroxylase"/>
</dbReference>
<evidence type="ECO:0000256" key="3">
    <source>
        <dbReference type="ARBA" id="ARBA00022723"/>
    </source>
</evidence>
<feature type="region of interest" description="Disordered" evidence="9">
    <location>
        <begin position="1"/>
        <end position="20"/>
    </location>
</feature>
<dbReference type="PROSITE" id="PS51471">
    <property type="entry name" value="FE2OG_OXY"/>
    <property type="match status" value="1"/>
</dbReference>
<evidence type="ECO:0000256" key="7">
    <source>
        <dbReference type="ARBA" id="ARBA00023004"/>
    </source>
</evidence>
<name>A0A7S1BLY5_9STRA</name>
<dbReference type="EMBL" id="HBFR01026186">
    <property type="protein sequence ID" value="CAD8891633.1"/>
    <property type="molecule type" value="Transcribed_RNA"/>
</dbReference>
<dbReference type="InterPro" id="IPR039558">
    <property type="entry name" value="TPA1/OFD1_N"/>
</dbReference>